<gene>
    <name evidence="3" type="ORF">SAMN05444858_107168</name>
</gene>
<feature type="region of interest" description="Disordered" evidence="1">
    <location>
        <begin position="95"/>
        <end position="114"/>
    </location>
</feature>
<keyword evidence="2" id="KW-0472">Membrane</keyword>
<dbReference type="EMBL" id="FTNF01000007">
    <property type="protein sequence ID" value="SIR21607.1"/>
    <property type="molecule type" value="Genomic_DNA"/>
</dbReference>
<name>A0A1N6Z489_9ACTN</name>
<feature type="transmembrane region" description="Helical" evidence="2">
    <location>
        <begin position="41"/>
        <end position="60"/>
    </location>
</feature>
<keyword evidence="2" id="KW-0812">Transmembrane</keyword>
<feature type="transmembrane region" description="Helical" evidence="2">
    <location>
        <begin position="6"/>
        <end position="29"/>
    </location>
</feature>
<evidence type="ECO:0000256" key="1">
    <source>
        <dbReference type="SAM" id="MobiDB-lite"/>
    </source>
</evidence>
<keyword evidence="2" id="KW-1133">Transmembrane helix</keyword>
<evidence type="ECO:0000256" key="2">
    <source>
        <dbReference type="SAM" id="Phobius"/>
    </source>
</evidence>
<protein>
    <submittedName>
        <fullName evidence="3">Uncharacterized protein</fullName>
    </submittedName>
</protein>
<proteinExistence type="predicted"/>
<dbReference type="AlphaFoldDB" id="A0A1N6Z489"/>
<evidence type="ECO:0000313" key="4">
    <source>
        <dbReference type="Proteomes" id="UP000186004"/>
    </source>
</evidence>
<evidence type="ECO:0000313" key="3">
    <source>
        <dbReference type="EMBL" id="SIR21607.1"/>
    </source>
</evidence>
<accession>A0A1N6Z489</accession>
<organism evidence="3 4">
    <name type="scientific">Micromonospora avicenniae</name>
    <dbReference type="NCBI Taxonomy" id="1198245"/>
    <lineage>
        <taxon>Bacteria</taxon>
        <taxon>Bacillati</taxon>
        <taxon>Actinomycetota</taxon>
        <taxon>Actinomycetes</taxon>
        <taxon>Micromonosporales</taxon>
        <taxon>Micromonosporaceae</taxon>
        <taxon>Micromonospora</taxon>
    </lineage>
</organism>
<dbReference type="OrthoDB" id="4332048at2"/>
<dbReference type="RefSeq" id="WP_076470724.1">
    <property type="nucleotide sequence ID" value="NZ_FTNF01000007.1"/>
</dbReference>
<dbReference type="STRING" id="1198245.SAMN05444858_107168"/>
<feature type="transmembrane region" description="Helical" evidence="2">
    <location>
        <begin position="66"/>
        <end position="86"/>
    </location>
</feature>
<keyword evidence="4" id="KW-1185">Reference proteome</keyword>
<dbReference type="Proteomes" id="UP000186004">
    <property type="component" value="Unassembled WGS sequence"/>
</dbReference>
<sequence length="114" mass="12350">MSREAWIVVLVIAGIVLLATLVGVVVLAVRVVRTHRLLTSLGASGKLALYGALLYTIFPIDLLPDPIYLDDMGILAGTLFYLTRLVQKHRAAARQLPGQPYAPPGTGHDRRPVP</sequence>
<reference evidence="3 4" key="1">
    <citation type="submission" date="2017-01" db="EMBL/GenBank/DDBJ databases">
        <authorList>
            <person name="Mah S.A."/>
            <person name="Swanson W.J."/>
            <person name="Moy G.W."/>
            <person name="Vacquier V.D."/>
        </authorList>
    </citation>
    <scope>NUCLEOTIDE SEQUENCE [LARGE SCALE GENOMIC DNA]</scope>
    <source>
        <strain evidence="3 4">DSM 45758</strain>
    </source>
</reference>